<dbReference type="AlphaFoldDB" id="A0A1A9X2M9"/>
<name>A0A1A9X2M9_9MUSC</name>
<proteinExistence type="predicted"/>
<dbReference type="VEuPathDB" id="VectorBase:GBRI042094"/>
<feature type="signal peptide" evidence="1">
    <location>
        <begin position="1"/>
        <end position="19"/>
    </location>
</feature>
<keyword evidence="3" id="KW-1185">Reference proteome</keyword>
<dbReference type="STRING" id="37001.A0A1A9X2M9"/>
<evidence type="ECO:0000313" key="3">
    <source>
        <dbReference type="Proteomes" id="UP000091820"/>
    </source>
</evidence>
<dbReference type="EnsemblMetazoa" id="GBRI042094-RA">
    <property type="protein sequence ID" value="GBRI042094-PA"/>
    <property type="gene ID" value="GBRI042094"/>
</dbReference>
<dbReference type="Proteomes" id="UP000091820">
    <property type="component" value="Unassembled WGS sequence"/>
</dbReference>
<accession>A0A1A9X2M9</accession>
<reference evidence="2" key="2">
    <citation type="submission" date="2020-05" db="UniProtKB">
        <authorList>
            <consortium name="EnsemblMetazoa"/>
        </authorList>
    </citation>
    <scope>IDENTIFICATION</scope>
    <source>
        <strain evidence="2">IAEA</strain>
    </source>
</reference>
<organism evidence="2 3">
    <name type="scientific">Glossina brevipalpis</name>
    <dbReference type="NCBI Taxonomy" id="37001"/>
    <lineage>
        <taxon>Eukaryota</taxon>
        <taxon>Metazoa</taxon>
        <taxon>Ecdysozoa</taxon>
        <taxon>Arthropoda</taxon>
        <taxon>Hexapoda</taxon>
        <taxon>Insecta</taxon>
        <taxon>Pterygota</taxon>
        <taxon>Neoptera</taxon>
        <taxon>Endopterygota</taxon>
        <taxon>Diptera</taxon>
        <taxon>Brachycera</taxon>
        <taxon>Muscomorpha</taxon>
        <taxon>Hippoboscoidea</taxon>
        <taxon>Glossinidae</taxon>
        <taxon>Glossina</taxon>
    </lineage>
</organism>
<evidence type="ECO:0000256" key="1">
    <source>
        <dbReference type="SAM" id="SignalP"/>
    </source>
</evidence>
<reference evidence="3" key="1">
    <citation type="submission" date="2014-03" db="EMBL/GenBank/DDBJ databases">
        <authorList>
            <person name="Aksoy S."/>
            <person name="Warren W."/>
            <person name="Wilson R.K."/>
        </authorList>
    </citation>
    <scope>NUCLEOTIDE SEQUENCE [LARGE SCALE GENOMIC DNA]</scope>
    <source>
        <strain evidence="3">IAEA</strain>
    </source>
</reference>
<sequence>MWTSVWRPAIAVVGCLSLAVEIFPETYDSKKTLRQEIEARPTAVNMKIIALADFTKDDIINVKQMKERYLLSS</sequence>
<evidence type="ECO:0000313" key="2">
    <source>
        <dbReference type="EnsemblMetazoa" id="GBRI042094-PA"/>
    </source>
</evidence>
<keyword evidence="1" id="KW-0732">Signal</keyword>
<protein>
    <submittedName>
        <fullName evidence="2">Uncharacterized protein</fullName>
    </submittedName>
</protein>
<feature type="chain" id="PRO_5008400962" evidence="1">
    <location>
        <begin position="20"/>
        <end position="73"/>
    </location>
</feature>